<organism evidence="3 4">
    <name type="scientific">Streptococcus suis</name>
    <dbReference type="NCBI Taxonomy" id="1307"/>
    <lineage>
        <taxon>Bacteria</taxon>
        <taxon>Bacillati</taxon>
        <taxon>Bacillota</taxon>
        <taxon>Bacilli</taxon>
        <taxon>Lactobacillales</taxon>
        <taxon>Streptococcaceae</taxon>
        <taxon>Streptococcus</taxon>
    </lineage>
</organism>
<dbReference type="AlphaFoldDB" id="A0A0Z8E8S7"/>
<dbReference type="Gene3D" id="3.40.50.2000">
    <property type="entry name" value="Glycogen Phosphorylase B"/>
    <property type="match status" value="2"/>
</dbReference>
<name>A0A0Z8E8S7_STRSU</name>
<feature type="domain" description="Glycosyltransferase subfamily 4-like N-terminal" evidence="2">
    <location>
        <begin position="13"/>
        <end position="146"/>
    </location>
</feature>
<evidence type="ECO:0000259" key="2">
    <source>
        <dbReference type="Pfam" id="PF13477"/>
    </source>
</evidence>
<dbReference type="PANTHER" id="PTHR12526">
    <property type="entry name" value="GLYCOSYLTRANSFERASE"/>
    <property type="match status" value="1"/>
</dbReference>
<reference evidence="3 4" key="1">
    <citation type="submission" date="2016-02" db="EMBL/GenBank/DDBJ databases">
        <authorList>
            <consortium name="Pathogen Informatics"/>
        </authorList>
    </citation>
    <scope>NUCLEOTIDE SEQUENCE [LARGE SCALE GENOMIC DNA]</scope>
    <source>
        <strain evidence="3 4">LSS52</strain>
    </source>
</reference>
<keyword evidence="3" id="KW-0328">Glycosyltransferase</keyword>
<dbReference type="InterPro" id="IPR028098">
    <property type="entry name" value="Glyco_trans_4-like_N"/>
</dbReference>
<dbReference type="GO" id="GO:0016757">
    <property type="term" value="F:glycosyltransferase activity"/>
    <property type="evidence" value="ECO:0007669"/>
    <property type="project" value="UniProtKB-KW"/>
</dbReference>
<dbReference type="EC" id="2.4.1.57" evidence="3"/>
<dbReference type="Proteomes" id="UP000072794">
    <property type="component" value="Unassembled WGS sequence"/>
</dbReference>
<evidence type="ECO:0000313" key="4">
    <source>
        <dbReference type="Proteomes" id="UP000072794"/>
    </source>
</evidence>
<evidence type="ECO:0000313" key="3">
    <source>
        <dbReference type="EMBL" id="CYU57461.1"/>
    </source>
</evidence>
<dbReference type="CDD" id="cd03808">
    <property type="entry name" value="GT4_CapM-like"/>
    <property type="match status" value="1"/>
</dbReference>
<proteinExistence type="predicted"/>
<sequence>MKKALIISTVSRQFYLFEQVNIKILKELGYEIHGAANFSDRSERLKEVNIIEHHVEFSRNPLSIRNIFAFKKLLLIIRENKFDLIHAHSPVGGVYGRLAAKICNVPRIIYTAHGFHFFKGAPQQNWLIYYPVEKLMSYLTDVLIVINEEDYKLAKSKFKLKQINFVSGIGVNYSKFKPISFEKKIEKRRQFGFTENDQILIYVGELNHGKNQGVLIEAMSEIVKKNPKVSLLLVGQGKLFSEYQEKIHNYNLQNNVHLLGYRDDVVDLLQIADIAVSSSLREGLPVNLLEAMGVALPLLVSDCRGNRDLVTDNGIVIRDNIAKEWEKTILDLFDSPSKLREFGLNSLSHVKDFSEEQIRKKMLEIYTD</sequence>
<dbReference type="Pfam" id="PF13477">
    <property type="entry name" value="Glyco_trans_4_2"/>
    <property type="match status" value="1"/>
</dbReference>
<gene>
    <name evidence="3" type="primary">epsF</name>
    <name evidence="3" type="ORF">ERS132414_00162</name>
</gene>
<dbReference type="EMBL" id="FIHA01000002">
    <property type="protein sequence ID" value="CYU57461.1"/>
    <property type="molecule type" value="Genomic_DNA"/>
</dbReference>
<feature type="domain" description="Glycosyl transferase family 1" evidence="1">
    <location>
        <begin position="185"/>
        <end position="343"/>
    </location>
</feature>
<protein>
    <submittedName>
        <fullName evidence="3">Exopolysaccharide biosynthesis protein</fullName>
        <ecNumber evidence="3">2.4.1.57</ecNumber>
    </submittedName>
</protein>
<dbReference type="InterPro" id="IPR001296">
    <property type="entry name" value="Glyco_trans_1"/>
</dbReference>
<dbReference type="RefSeq" id="WP_044776500.1">
    <property type="nucleotide sequence ID" value="NZ_CEDY01000028.1"/>
</dbReference>
<dbReference type="Pfam" id="PF00534">
    <property type="entry name" value="Glycos_transf_1"/>
    <property type="match status" value="1"/>
</dbReference>
<dbReference type="SUPFAM" id="SSF53756">
    <property type="entry name" value="UDP-Glycosyltransferase/glycogen phosphorylase"/>
    <property type="match status" value="1"/>
</dbReference>
<dbReference type="PANTHER" id="PTHR12526:SF630">
    <property type="entry name" value="GLYCOSYLTRANSFERASE"/>
    <property type="match status" value="1"/>
</dbReference>
<evidence type="ECO:0000259" key="1">
    <source>
        <dbReference type="Pfam" id="PF00534"/>
    </source>
</evidence>
<accession>A0A0Z8E8S7</accession>
<keyword evidence="3" id="KW-0808">Transferase</keyword>